<dbReference type="InterPro" id="IPR011990">
    <property type="entry name" value="TPR-like_helical_dom_sf"/>
</dbReference>
<dbReference type="InterPro" id="IPR052020">
    <property type="entry name" value="Cyclic_di-GMP/3'3'-cGAMP_PDE"/>
</dbReference>
<dbReference type="SUPFAM" id="SSF55073">
    <property type="entry name" value="Nucleotide cyclase"/>
    <property type="match status" value="1"/>
</dbReference>
<dbReference type="FunFam" id="3.30.70.270:FF:000001">
    <property type="entry name" value="Diguanylate cyclase domain protein"/>
    <property type="match status" value="1"/>
</dbReference>
<dbReference type="GO" id="GO:0016787">
    <property type="term" value="F:hydrolase activity"/>
    <property type="evidence" value="ECO:0007669"/>
    <property type="project" value="UniProtKB-KW"/>
</dbReference>
<dbReference type="NCBIfam" id="TIGR00254">
    <property type="entry name" value="GGDEF"/>
    <property type="match status" value="1"/>
</dbReference>
<dbReference type="OrthoDB" id="62858at2"/>
<dbReference type="Pfam" id="PF00990">
    <property type="entry name" value="GGDEF"/>
    <property type="match status" value="1"/>
</dbReference>
<dbReference type="PROSITE" id="PS51832">
    <property type="entry name" value="HD_GYP"/>
    <property type="match status" value="1"/>
</dbReference>
<evidence type="ECO:0000259" key="4">
    <source>
        <dbReference type="PROSITE" id="PS51831"/>
    </source>
</evidence>
<dbReference type="InterPro" id="IPR006674">
    <property type="entry name" value="HD_domain"/>
</dbReference>
<feature type="repeat" description="TPR" evidence="1">
    <location>
        <begin position="830"/>
        <end position="863"/>
    </location>
</feature>
<dbReference type="Pfam" id="PF17874">
    <property type="entry name" value="TPR_MalT"/>
    <property type="match status" value="1"/>
</dbReference>
<dbReference type="SMART" id="SM00471">
    <property type="entry name" value="HDc"/>
    <property type="match status" value="1"/>
</dbReference>
<dbReference type="Gene3D" id="1.25.40.10">
    <property type="entry name" value="Tetratricopeptide repeat domain"/>
    <property type="match status" value="4"/>
</dbReference>
<dbReference type="InterPro" id="IPR000160">
    <property type="entry name" value="GGDEF_dom"/>
</dbReference>
<dbReference type="InterPro" id="IPR043128">
    <property type="entry name" value="Rev_trsase/Diguanyl_cyclase"/>
</dbReference>
<feature type="coiled-coil region" evidence="2">
    <location>
        <begin position="420"/>
        <end position="477"/>
    </location>
</feature>
<dbReference type="Pfam" id="PF07721">
    <property type="entry name" value="TPR_4"/>
    <property type="match status" value="1"/>
</dbReference>
<dbReference type="CDD" id="cd01949">
    <property type="entry name" value="GGDEF"/>
    <property type="match status" value="1"/>
</dbReference>
<dbReference type="EMBL" id="CP001115">
    <property type="protein sequence ID" value="ACO47508.1"/>
    <property type="molecule type" value="Genomic_DNA"/>
</dbReference>
<keyword evidence="1" id="KW-0802">TPR repeat</keyword>
<keyword evidence="2" id="KW-0175">Coiled coil</keyword>
<dbReference type="InterPro" id="IPR041617">
    <property type="entry name" value="TPR_MalT"/>
</dbReference>
<sequence>MTFTSNASTNSGPLASPMTPQVELDALNADARAEIPRDVQLASVQANDAYHKARELGYVLGEAEALHTKALCHQALAELADSDKFAQQAAKKYLAASRVDLYCEVQLLRARLAVELDQIPLTLELCEEIISLSSDLDLTPLRAETLHLKSMVLFRQGKYPEAIQALQHTAEIRLEQGQLEGHAKCLNNLGLIYEALGDYPQALDHFLRCLEFLRANELSLDSLLSMCLVNIGKVYRELGDLENAVQSLTGGIEAAERASTTVSIAAGNNELGLVYREKGEHKAALDAFHRALSIARTNNMRHEEAEILDTLGQTYTRAGEPRLARTTFYEAYALATSLDDKPCQANVLIGLGSLGYQEGSYVEAIEYLRQAVKLTETTHMKRQALEAHECLANCLHATGRSDEAVSHYQAVTKLQRELFRDDSERKLRKLTDQLELEKARYQADIYRQLNDVALQAKEQAEAEVRERTLALEQAQLEILTRLGIAAEYRDDKTGMHTYRVGHIAGKLAEALNLPRQQTEVIRLAARLHDVGKIGVPDAVLLKPGKFTAEEFEIMKHHTTIGARVLQGGHSELMRVAEEIALSHHERWDGGGYPQGLAGADIPLTGRIVAVADVWDALTTERTYKGAWTHDDARAEIEAQSGKQFDPEVVTAFLELLNTNVSALLPETSDLTISAQTLDFGLPGFEVPESGARVTESHQIESTAHPHVVKHIHELIDEAWQTRYQDLQAFQTQSRKALDIAEQHDYLKGCGYGHRNLGWAHVTLNEIPQAMEHLTRAQHIAGQVLDVQLERDCVNILSHVYATLHNKERAVHYCLQGLELSKSLSDPTGEAKALSNLGILYKNMDSWDKAISCFLDSIRIAEAVGNKDGLVNASYNLADTYLDISNDELALVHGQRSMQVARETQNAVMDVVTSSLVARAYDGLGVWKEAQKLHQYAWNMLKDDASFPAEVRAWTALYYGEGLSKNGQPEQATELLEDARATAEAHGIKRVAAQAHRTLADVAQQTGALDRVVGHLSIAHDLDLEIYRQENSQRAMALMVEYQVERAQAEADMYKLRSVELASANVALEKASREKSALLAALQEQSRVLERQLREDALTGVYNRRFIEENVTIEYERHRNSGQPLAILMVDIDHFKQINDRFSHPVGDEVLRRVARIFRETCRANDLIGRYGGEEFLFLLPNSNVRQAAEVAERIRSNIEKYAWHEIHEDLRVTLSLGICADTNVVNHEKMISIADAKLYEAKTGGRNRVVA</sequence>
<geneLocation type="plasmid" evidence="7">
    <name>pDeide1</name>
</geneLocation>
<gene>
    <name evidence="6" type="ordered locus">Deide_1p00950</name>
</gene>
<feature type="domain" description="HD" evidence="4">
    <location>
        <begin position="493"/>
        <end position="617"/>
    </location>
</feature>
<organism evidence="6 7">
    <name type="scientific">Deinococcus deserti (strain DSM 17065 / CIP 109153 / LMG 22923 / VCD115)</name>
    <dbReference type="NCBI Taxonomy" id="546414"/>
    <lineage>
        <taxon>Bacteria</taxon>
        <taxon>Thermotogati</taxon>
        <taxon>Deinococcota</taxon>
        <taxon>Deinococci</taxon>
        <taxon>Deinococcales</taxon>
        <taxon>Deinococcaceae</taxon>
        <taxon>Deinococcus</taxon>
    </lineage>
</organism>
<dbReference type="Pfam" id="PF13424">
    <property type="entry name" value="TPR_12"/>
    <property type="match status" value="2"/>
</dbReference>
<keyword evidence="6" id="KW-0614">Plasmid</keyword>
<feature type="domain" description="GGDEF" evidence="3">
    <location>
        <begin position="1122"/>
        <end position="1251"/>
    </location>
</feature>
<dbReference type="PROSITE" id="PS50005">
    <property type="entry name" value="TPR"/>
    <property type="match status" value="4"/>
</dbReference>
<dbReference type="KEGG" id="ddr:Deide_1p00950"/>
<accession>C1D269</accession>
<keyword evidence="7" id="KW-1185">Reference proteome</keyword>
<keyword evidence="6" id="KW-0378">Hydrolase</keyword>
<dbReference type="RefSeq" id="WP_012694631.1">
    <property type="nucleotide sequence ID" value="NC_012527.1"/>
</dbReference>
<proteinExistence type="predicted"/>
<dbReference type="CDD" id="cd00077">
    <property type="entry name" value="HDc"/>
    <property type="match status" value="1"/>
</dbReference>
<dbReference type="Gene3D" id="3.30.70.270">
    <property type="match status" value="1"/>
</dbReference>
<dbReference type="AlphaFoldDB" id="C1D269"/>
<feature type="domain" description="HD-GYP" evidence="5">
    <location>
        <begin position="471"/>
        <end position="668"/>
    </location>
</feature>
<dbReference type="HOGENOM" id="CLU_006776_0_0_0"/>
<dbReference type="Pfam" id="PF13487">
    <property type="entry name" value="HD_5"/>
    <property type="match status" value="1"/>
</dbReference>
<feature type="repeat" description="TPR" evidence="1">
    <location>
        <begin position="265"/>
        <end position="298"/>
    </location>
</feature>
<dbReference type="InterPro" id="IPR029787">
    <property type="entry name" value="Nucleotide_cyclase"/>
</dbReference>
<evidence type="ECO:0000256" key="1">
    <source>
        <dbReference type="PROSITE-ProRule" id="PRU00339"/>
    </source>
</evidence>
<dbReference type="SMART" id="SM00028">
    <property type="entry name" value="TPR"/>
    <property type="match status" value="12"/>
</dbReference>
<dbReference type="InterPro" id="IPR011717">
    <property type="entry name" value="TPR-4"/>
</dbReference>
<dbReference type="SUPFAM" id="SSF109604">
    <property type="entry name" value="HD-domain/PDEase-like"/>
    <property type="match status" value="1"/>
</dbReference>
<dbReference type="PROSITE" id="PS51831">
    <property type="entry name" value="HD"/>
    <property type="match status" value="1"/>
</dbReference>
<feature type="repeat" description="TPR" evidence="1">
    <location>
        <begin position="345"/>
        <end position="378"/>
    </location>
</feature>
<dbReference type="PANTHER" id="PTHR45228">
    <property type="entry name" value="CYCLIC DI-GMP PHOSPHODIESTERASE TM_0186-RELATED"/>
    <property type="match status" value="1"/>
</dbReference>
<evidence type="ECO:0000259" key="3">
    <source>
        <dbReference type="PROSITE" id="PS50887"/>
    </source>
</evidence>
<dbReference type="SUPFAM" id="SSF48452">
    <property type="entry name" value="TPR-like"/>
    <property type="match status" value="5"/>
</dbReference>
<reference evidence="6 7" key="1">
    <citation type="journal article" date="2009" name="PLoS Genet.">
        <title>Alliance of proteomics and genomics to unravel the specificities of Sahara bacterium Deinococcus deserti.</title>
        <authorList>
            <person name="de Groot A."/>
            <person name="Dulermo R."/>
            <person name="Ortet P."/>
            <person name="Blanchard L."/>
            <person name="Guerin P."/>
            <person name="Fernandez B."/>
            <person name="Vacherie B."/>
            <person name="Dossat C."/>
            <person name="Jolivet E."/>
            <person name="Siguier P."/>
            <person name="Chandler M."/>
            <person name="Barakat M."/>
            <person name="Dedieu A."/>
            <person name="Barbe V."/>
            <person name="Heulin T."/>
            <person name="Sommer S."/>
            <person name="Achouak W."/>
            <person name="Armengaud J."/>
        </authorList>
    </citation>
    <scope>NUCLEOTIDE SEQUENCE [LARGE SCALE GENOMIC DNA]</scope>
    <source>
        <strain evidence="7">DSM 17065 / CIP 109153 / LMG 22923 / VCD115</strain>
        <plasmid evidence="7">pDeide1</plasmid>
    </source>
</reference>
<evidence type="ECO:0000313" key="6">
    <source>
        <dbReference type="EMBL" id="ACO47508.1"/>
    </source>
</evidence>
<evidence type="ECO:0000259" key="5">
    <source>
        <dbReference type="PROSITE" id="PS51832"/>
    </source>
</evidence>
<dbReference type="SMART" id="SM00267">
    <property type="entry name" value="GGDEF"/>
    <property type="match status" value="1"/>
</dbReference>
<dbReference type="InterPro" id="IPR003607">
    <property type="entry name" value="HD/PDEase_dom"/>
</dbReference>
<dbReference type="Gene3D" id="1.10.3210.10">
    <property type="entry name" value="Hypothetical protein af1432"/>
    <property type="match status" value="1"/>
</dbReference>
<dbReference type="GO" id="GO:0042802">
    <property type="term" value="F:identical protein binding"/>
    <property type="evidence" value="ECO:0007669"/>
    <property type="project" value="InterPro"/>
</dbReference>
<dbReference type="PROSITE" id="PS50887">
    <property type="entry name" value="GGDEF"/>
    <property type="match status" value="1"/>
</dbReference>
<dbReference type="Proteomes" id="UP000002208">
    <property type="component" value="Plasmid 1"/>
</dbReference>
<evidence type="ECO:0000313" key="7">
    <source>
        <dbReference type="Proteomes" id="UP000002208"/>
    </source>
</evidence>
<dbReference type="InterPro" id="IPR037522">
    <property type="entry name" value="HD_GYP_dom"/>
</dbReference>
<dbReference type="InterPro" id="IPR019734">
    <property type="entry name" value="TPR_rpt"/>
</dbReference>
<dbReference type="PANTHER" id="PTHR45228:SF8">
    <property type="entry name" value="TWO-COMPONENT RESPONSE REGULATOR-RELATED"/>
    <property type="match status" value="1"/>
</dbReference>
<protein>
    <submittedName>
        <fullName evidence="6">Putative metal dependent phosphohydrolase</fullName>
    </submittedName>
</protein>
<feature type="repeat" description="TPR" evidence="1">
    <location>
        <begin position="183"/>
        <end position="216"/>
    </location>
</feature>
<name>C1D269_DEIDV</name>
<evidence type="ECO:0000256" key="2">
    <source>
        <dbReference type="SAM" id="Coils"/>
    </source>
</evidence>